<keyword evidence="4" id="KW-0472">Membrane</keyword>
<evidence type="ECO:0000313" key="6">
    <source>
        <dbReference type="EMBL" id="PAV17801.1"/>
    </source>
</evidence>
<dbReference type="InParanoid" id="A0A286UDY2"/>
<dbReference type="OrthoDB" id="124397at2759"/>
<dbReference type="Gene3D" id="1.25.40.10">
    <property type="entry name" value="Tetratricopeptide repeat domain"/>
    <property type="match status" value="1"/>
</dbReference>
<dbReference type="PROSITE" id="PS50005">
    <property type="entry name" value="TPR"/>
    <property type="match status" value="1"/>
</dbReference>
<dbReference type="InterPro" id="IPR055217">
    <property type="entry name" value="TPR_EMC2"/>
</dbReference>
<dbReference type="InterPro" id="IPR011990">
    <property type="entry name" value="TPR-like_helical_dom_sf"/>
</dbReference>
<comment type="subcellular location">
    <subcellularLocation>
        <location evidence="4">Endoplasmic reticulum membrane</location>
        <topology evidence="4">Peripheral membrane protein</topology>
        <orientation evidence="4">Cytoplasmic side</orientation>
    </subcellularLocation>
</comment>
<dbReference type="STRING" id="2282107.A0A286UDY2"/>
<dbReference type="InterPro" id="IPR039856">
    <property type="entry name" value="EMC2-like"/>
</dbReference>
<evidence type="ECO:0000256" key="1">
    <source>
        <dbReference type="ARBA" id="ARBA00022737"/>
    </source>
</evidence>
<accession>A0A286UDY2</accession>
<dbReference type="Pfam" id="PF22890">
    <property type="entry name" value="TPR_EMC2"/>
    <property type="match status" value="1"/>
</dbReference>
<dbReference type="PANTHER" id="PTHR12760">
    <property type="entry name" value="TETRATRICOPEPTIDE REPEAT PROTEIN"/>
    <property type="match status" value="1"/>
</dbReference>
<evidence type="ECO:0000256" key="4">
    <source>
        <dbReference type="RuleBase" id="RU367091"/>
    </source>
</evidence>
<keyword evidence="4" id="KW-0256">Endoplasmic reticulum</keyword>
<evidence type="ECO:0000256" key="3">
    <source>
        <dbReference type="PROSITE-ProRule" id="PRU00339"/>
    </source>
</evidence>
<evidence type="ECO:0000313" key="7">
    <source>
        <dbReference type="Proteomes" id="UP000217199"/>
    </source>
</evidence>
<proteinExistence type="inferred from homology"/>
<sequence length="328" mass="35657">MSFNFSKALQELASFRIKNSRRSQEVVDLGLALLANSRRKASSNSIASTSSGSSILASSGISSLEEDSAWIEQLALAAIDVGRLDIADECIEALAEKFPGSPRVVVLVGIRKEASLPAESALAYYEELLAEDETNAAAWKRKIVVLRRLGDVTKAVDELTTYLDTYYTDVEGWLELADIYATCGQFDSSLRSLQHVLLLAPQNPFYVLHAAETAYTASDVPLAAKFFLGVIDMTDDPDLDAAARVEAVPEGIAVRAWFGLKQCTRRLITDPRGSSNSPSQTTVPQHVHALDELATERLLTAYSTLSGGPHNNGPVKGRDELVKWLEAK</sequence>
<dbReference type="SUPFAM" id="SSF48452">
    <property type="entry name" value="TPR-like"/>
    <property type="match status" value="1"/>
</dbReference>
<keyword evidence="7" id="KW-1185">Reference proteome</keyword>
<dbReference type="InterPro" id="IPR019734">
    <property type="entry name" value="TPR_rpt"/>
</dbReference>
<dbReference type="EMBL" id="NBII01000006">
    <property type="protein sequence ID" value="PAV17801.1"/>
    <property type="molecule type" value="Genomic_DNA"/>
</dbReference>
<comment type="caution">
    <text evidence="6">The sequence shown here is derived from an EMBL/GenBank/DDBJ whole genome shotgun (WGS) entry which is preliminary data.</text>
</comment>
<gene>
    <name evidence="6" type="ORF">PNOK_0628700</name>
</gene>
<protein>
    <recommendedName>
        <fullName evidence="4">ER membrane protein complex subunit 2</fullName>
    </recommendedName>
</protein>
<evidence type="ECO:0000256" key="2">
    <source>
        <dbReference type="ARBA" id="ARBA00022803"/>
    </source>
</evidence>
<evidence type="ECO:0000259" key="5">
    <source>
        <dbReference type="Pfam" id="PF22890"/>
    </source>
</evidence>
<dbReference type="Proteomes" id="UP000217199">
    <property type="component" value="Unassembled WGS sequence"/>
</dbReference>
<feature type="domain" description="EMC2 TPR-like" evidence="5">
    <location>
        <begin position="125"/>
        <end position="214"/>
    </location>
</feature>
<keyword evidence="1" id="KW-0677">Repeat</keyword>
<comment type="subunit">
    <text evidence="4">Component of the ER membrane protein complex (EMC).</text>
</comment>
<dbReference type="GO" id="GO:0072546">
    <property type="term" value="C:EMC complex"/>
    <property type="evidence" value="ECO:0007669"/>
    <property type="project" value="UniProtKB-UniRule"/>
</dbReference>
<organism evidence="6 7">
    <name type="scientific">Pyrrhoderma noxium</name>
    <dbReference type="NCBI Taxonomy" id="2282107"/>
    <lineage>
        <taxon>Eukaryota</taxon>
        <taxon>Fungi</taxon>
        <taxon>Dikarya</taxon>
        <taxon>Basidiomycota</taxon>
        <taxon>Agaricomycotina</taxon>
        <taxon>Agaricomycetes</taxon>
        <taxon>Hymenochaetales</taxon>
        <taxon>Hymenochaetaceae</taxon>
        <taxon>Pyrrhoderma</taxon>
    </lineage>
</organism>
<dbReference type="FunCoup" id="A0A286UDY2">
    <property type="interactions" value="222"/>
</dbReference>
<name>A0A286UDY2_9AGAM</name>
<comment type="similarity">
    <text evidence="4">Belongs to the EMC2 family.</text>
</comment>
<dbReference type="AlphaFoldDB" id="A0A286UDY2"/>
<keyword evidence="2 3" id="KW-0802">TPR repeat</keyword>
<reference evidence="6 7" key="1">
    <citation type="journal article" date="2017" name="Mol. Ecol.">
        <title>Comparative and population genomic landscape of Phellinus noxius: A hypervariable fungus causing root rot in trees.</title>
        <authorList>
            <person name="Chung C.L."/>
            <person name="Lee T.J."/>
            <person name="Akiba M."/>
            <person name="Lee H.H."/>
            <person name="Kuo T.H."/>
            <person name="Liu D."/>
            <person name="Ke H.M."/>
            <person name="Yokoi T."/>
            <person name="Roa M.B."/>
            <person name="Lu M.J."/>
            <person name="Chang Y.Y."/>
            <person name="Ann P.J."/>
            <person name="Tsai J.N."/>
            <person name="Chen C.Y."/>
            <person name="Tzean S.S."/>
            <person name="Ota Y."/>
            <person name="Hattori T."/>
            <person name="Sahashi N."/>
            <person name="Liou R.F."/>
            <person name="Kikuchi T."/>
            <person name="Tsai I.J."/>
        </authorList>
    </citation>
    <scope>NUCLEOTIDE SEQUENCE [LARGE SCALE GENOMIC DNA]</scope>
    <source>
        <strain evidence="6 7">FFPRI411160</strain>
    </source>
</reference>
<comment type="function">
    <text evidence="4">Part of the endoplasmic reticulum membrane protein complex (EMC) that enables the energy-independent insertion into endoplasmic reticulum membranes of newly synthesized membrane proteins.</text>
</comment>
<feature type="repeat" description="TPR" evidence="3">
    <location>
        <begin position="170"/>
        <end position="203"/>
    </location>
</feature>